<dbReference type="GO" id="GO:0016887">
    <property type="term" value="F:ATP hydrolysis activity"/>
    <property type="evidence" value="ECO:0007669"/>
    <property type="project" value="InterPro"/>
</dbReference>
<dbReference type="SMART" id="SM00382">
    <property type="entry name" value="AAA"/>
    <property type="match status" value="1"/>
</dbReference>
<dbReference type="CDD" id="cd19497">
    <property type="entry name" value="RecA-like_ClpX"/>
    <property type="match status" value="1"/>
</dbReference>
<evidence type="ECO:0000256" key="6">
    <source>
        <dbReference type="HAMAP-Rule" id="MF_00175"/>
    </source>
</evidence>
<comment type="caution">
    <text evidence="9">The sequence shown here is derived from an EMBL/GenBank/DDBJ whole genome shotgun (WGS) entry which is preliminary data.</text>
</comment>
<dbReference type="GO" id="GO:0051082">
    <property type="term" value="F:unfolded protein binding"/>
    <property type="evidence" value="ECO:0007669"/>
    <property type="project" value="UniProtKB-UniRule"/>
</dbReference>
<accession>A0A414PVZ8</accession>
<dbReference type="InterPro" id="IPR004487">
    <property type="entry name" value="Clp_protease_ATP-bd_su_ClpX"/>
</dbReference>
<keyword evidence="1 6" id="KW-0479">Metal-binding</keyword>
<dbReference type="GO" id="GO:0008233">
    <property type="term" value="F:peptidase activity"/>
    <property type="evidence" value="ECO:0007669"/>
    <property type="project" value="UniProtKB-KW"/>
</dbReference>
<proteinExistence type="inferred from homology"/>
<keyword evidence="3 6" id="KW-0862">Zinc</keyword>
<dbReference type="GO" id="GO:0140662">
    <property type="term" value="F:ATP-dependent protein folding chaperone"/>
    <property type="evidence" value="ECO:0007669"/>
    <property type="project" value="InterPro"/>
</dbReference>
<dbReference type="InterPro" id="IPR003959">
    <property type="entry name" value="ATPase_AAA_core"/>
</dbReference>
<evidence type="ECO:0000256" key="2">
    <source>
        <dbReference type="ARBA" id="ARBA00022741"/>
    </source>
</evidence>
<evidence type="ECO:0000313" key="10">
    <source>
        <dbReference type="Proteomes" id="UP000284676"/>
    </source>
</evidence>
<dbReference type="FunFam" id="3.40.50.300:FF:000005">
    <property type="entry name" value="ATP-dependent Clp protease ATP-binding subunit ClpX"/>
    <property type="match status" value="1"/>
</dbReference>
<dbReference type="PROSITE" id="PS51902">
    <property type="entry name" value="CLPX_ZB"/>
    <property type="match status" value="1"/>
</dbReference>
<dbReference type="GO" id="GO:0008270">
    <property type="term" value="F:zinc ion binding"/>
    <property type="evidence" value="ECO:0007669"/>
    <property type="project" value="UniProtKB-UniRule"/>
</dbReference>
<gene>
    <name evidence="6" type="primary">clpX</name>
    <name evidence="9" type="ORF">DW663_06170</name>
</gene>
<comment type="subunit">
    <text evidence="6">Component of the ClpX-ClpP complex. Forms a hexameric ring that, in the presence of ATP, binds to fourteen ClpP subunits assembled into a disk-like structure with a central cavity, resembling the structure of eukaryotic proteasomes.</text>
</comment>
<reference evidence="9 10" key="1">
    <citation type="submission" date="2018-08" db="EMBL/GenBank/DDBJ databases">
        <title>A genome reference for cultivated species of the human gut microbiota.</title>
        <authorList>
            <person name="Zou Y."/>
            <person name="Xue W."/>
            <person name="Luo G."/>
        </authorList>
    </citation>
    <scope>NUCLEOTIDE SEQUENCE [LARGE SCALE GENOMIC DNA]</scope>
    <source>
        <strain evidence="9 10">AM25-1</strain>
    </source>
</reference>
<dbReference type="HAMAP" id="MF_00175">
    <property type="entry name" value="ClpX"/>
    <property type="match status" value="1"/>
</dbReference>
<dbReference type="NCBIfam" id="NF003745">
    <property type="entry name" value="PRK05342.1"/>
    <property type="match status" value="1"/>
</dbReference>
<dbReference type="PANTHER" id="PTHR48102">
    <property type="entry name" value="ATP-DEPENDENT CLP PROTEASE ATP-BINDING SUBUNIT CLPX-LIKE, MITOCHONDRIAL-RELATED"/>
    <property type="match status" value="1"/>
</dbReference>
<dbReference type="SUPFAM" id="SSF52540">
    <property type="entry name" value="P-loop containing nucleoside triphosphate hydrolases"/>
    <property type="match status" value="1"/>
</dbReference>
<protein>
    <recommendedName>
        <fullName evidence="6">ATP-dependent Clp protease ATP-binding subunit ClpX</fullName>
    </recommendedName>
</protein>
<dbReference type="GO" id="GO:0005524">
    <property type="term" value="F:ATP binding"/>
    <property type="evidence" value="ECO:0007669"/>
    <property type="project" value="UniProtKB-UniRule"/>
</dbReference>
<dbReference type="RefSeq" id="WP_118234310.1">
    <property type="nucleotide sequence ID" value="NZ_QRHL01000007.1"/>
</dbReference>
<dbReference type="InterPro" id="IPR019489">
    <property type="entry name" value="Clp_ATPase_C"/>
</dbReference>
<keyword evidence="4 6" id="KW-0067">ATP-binding</keyword>
<evidence type="ECO:0000256" key="3">
    <source>
        <dbReference type="ARBA" id="ARBA00022833"/>
    </source>
</evidence>
<dbReference type="Pfam" id="PF06689">
    <property type="entry name" value="zf-C4_ClpX"/>
    <property type="match status" value="1"/>
</dbReference>
<dbReference type="Pfam" id="PF07724">
    <property type="entry name" value="AAA_2"/>
    <property type="match status" value="1"/>
</dbReference>
<dbReference type="InterPro" id="IPR038366">
    <property type="entry name" value="Znf_CppX_C4_sf"/>
</dbReference>
<dbReference type="GO" id="GO:0009376">
    <property type="term" value="C:HslUV protease complex"/>
    <property type="evidence" value="ECO:0007669"/>
    <property type="project" value="TreeGrafter"/>
</dbReference>
<dbReference type="SMART" id="SM01086">
    <property type="entry name" value="ClpB_D2-small"/>
    <property type="match status" value="1"/>
</dbReference>
<dbReference type="PANTHER" id="PTHR48102:SF7">
    <property type="entry name" value="ATP-DEPENDENT CLP PROTEASE ATP-BINDING SUBUNIT CLPX-LIKE, MITOCHONDRIAL"/>
    <property type="match status" value="1"/>
</dbReference>
<dbReference type="InterPro" id="IPR059188">
    <property type="entry name" value="Znf_CLPX-like"/>
</dbReference>
<feature type="binding site" evidence="6 7">
    <location>
        <position position="10"/>
    </location>
    <ligand>
        <name>Zn(2+)</name>
        <dbReference type="ChEBI" id="CHEBI:29105"/>
    </ligand>
</feature>
<dbReference type="AlphaFoldDB" id="A0A414PVZ8"/>
<dbReference type="InterPro" id="IPR003593">
    <property type="entry name" value="AAA+_ATPase"/>
</dbReference>
<keyword evidence="2 6" id="KW-0547">Nucleotide-binding</keyword>
<dbReference type="EMBL" id="QRHL01000007">
    <property type="protein sequence ID" value="RHF72758.1"/>
    <property type="molecule type" value="Genomic_DNA"/>
</dbReference>
<dbReference type="InterPro" id="IPR050052">
    <property type="entry name" value="ATP-dep_Clp_protease_ClpX"/>
</dbReference>
<dbReference type="Pfam" id="PF10431">
    <property type="entry name" value="ClpB_D2-small"/>
    <property type="match status" value="1"/>
</dbReference>
<feature type="binding site" evidence="6">
    <location>
        <begin position="120"/>
        <end position="127"/>
    </location>
    <ligand>
        <name>ATP</name>
        <dbReference type="ChEBI" id="CHEBI:30616"/>
    </ligand>
</feature>
<feature type="domain" description="ClpX-type ZB" evidence="8">
    <location>
        <begin position="1"/>
        <end position="49"/>
    </location>
</feature>
<evidence type="ECO:0000256" key="5">
    <source>
        <dbReference type="ARBA" id="ARBA00023186"/>
    </source>
</evidence>
<dbReference type="Gene3D" id="6.20.220.10">
    <property type="entry name" value="ClpX chaperone, C4-type zinc finger domain"/>
    <property type="match status" value="1"/>
</dbReference>
<feature type="binding site" evidence="6 7">
    <location>
        <position position="33"/>
    </location>
    <ligand>
        <name>Zn(2+)</name>
        <dbReference type="ChEBI" id="CHEBI:29105"/>
    </ligand>
</feature>
<dbReference type="GO" id="GO:0046983">
    <property type="term" value="F:protein dimerization activity"/>
    <property type="evidence" value="ECO:0007669"/>
    <property type="project" value="UniProtKB-UniRule"/>
</dbReference>
<sequence>MSKRARCSFCGSSENEVSKLFSGIDGALICDRCIESCYDILELSKEHIKSALPAELSEETLLTPKEIKEKLDEYVIGQDETKKILAVAVYNHYKRILDNAERTDENSVELQKSNVLLIGPTGSGKTLLAQTLARSLKVPFAIADATTLTEAGYVGDDVENVLVRLLQAAEYDVEAAEKGIIYIDEIDKIARKSENVSITRDVSGEGVQQALLKIIEGTKSQVPPQGGRKHPNQELIEIDTSNILFIVGGAFEGLEKVIKSRTNKKVIGFGAEISKEKEERVGEVFAKVLPEDLVRQGIIPELVGRLPIITTLQDLDEEALIKILTEPKNAIVKQYKKLFDIEGVELEFTPEALKKIAKLALERRIGARGLRAIIEQTMLELMYEVPSDESIHKVVIGEEAVLDSSKAIIEKE</sequence>
<dbReference type="SUPFAM" id="SSF57716">
    <property type="entry name" value="Glucocorticoid receptor-like (DNA-binding domain)"/>
    <property type="match status" value="1"/>
</dbReference>
<dbReference type="GO" id="GO:0051301">
    <property type="term" value="P:cell division"/>
    <property type="evidence" value="ECO:0007669"/>
    <property type="project" value="TreeGrafter"/>
</dbReference>
<comment type="function">
    <text evidence="6">ATP-dependent specificity component of the Clp protease. It directs the protease to specific substrates. Can perform chaperone functions in the absence of ClpP.</text>
</comment>
<feature type="binding site" evidence="6 7">
    <location>
        <position position="30"/>
    </location>
    <ligand>
        <name>Zn(2+)</name>
        <dbReference type="ChEBI" id="CHEBI:29105"/>
    </ligand>
</feature>
<evidence type="ECO:0000256" key="1">
    <source>
        <dbReference type="ARBA" id="ARBA00022723"/>
    </source>
</evidence>
<evidence type="ECO:0000313" key="9">
    <source>
        <dbReference type="EMBL" id="RHF72758.1"/>
    </source>
</evidence>
<comment type="similarity">
    <text evidence="6 7">Belongs to the ClpX chaperone family.</text>
</comment>
<dbReference type="NCBIfam" id="TIGR00382">
    <property type="entry name" value="clpX"/>
    <property type="match status" value="1"/>
</dbReference>
<dbReference type="Proteomes" id="UP000284676">
    <property type="component" value="Unassembled WGS sequence"/>
</dbReference>
<dbReference type="InterPro" id="IPR027417">
    <property type="entry name" value="P-loop_NTPase"/>
</dbReference>
<evidence type="ECO:0000259" key="8">
    <source>
        <dbReference type="PROSITE" id="PS51902"/>
    </source>
</evidence>
<feature type="binding site" evidence="6 7">
    <location>
        <position position="7"/>
    </location>
    <ligand>
        <name>Zn(2+)</name>
        <dbReference type="ChEBI" id="CHEBI:29105"/>
    </ligand>
</feature>
<keyword evidence="9" id="KW-0645">Protease</keyword>
<evidence type="ECO:0000256" key="7">
    <source>
        <dbReference type="PROSITE-ProRule" id="PRU01250"/>
    </source>
</evidence>
<dbReference type="InterPro" id="IPR046425">
    <property type="entry name" value="ClpX_bact"/>
</dbReference>
<name>A0A414PVZ8_FUSMR</name>
<dbReference type="SMART" id="SM00994">
    <property type="entry name" value="zf-C4_ClpX"/>
    <property type="match status" value="1"/>
</dbReference>
<organism evidence="9 10">
    <name type="scientific">Fusobacterium mortiferum</name>
    <dbReference type="NCBI Taxonomy" id="850"/>
    <lineage>
        <taxon>Bacteria</taxon>
        <taxon>Fusobacteriati</taxon>
        <taxon>Fusobacteriota</taxon>
        <taxon>Fusobacteriia</taxon>
        <taxon>Fusobacteriales</taxon>
        <taxon>Fusobacteriaceae</taxon>
        <taxon>Fusobacterium</taxon>
    </lineage>
</organism>
<keyword evidence="9" id="KW-0378">Hydrolase</keyword>
<dbReference type="Gene3D" id="3.40.50.300">
    <property type="entry name" value="P-loop containing nucleotide triphosphate hydrolases"/>
    <property type="match status" value="1"/>
</dbReference>
<dbReference type="GO" id="GO:0051603">
    <property type="term" value="P:proteolysis involved in protein catabolic process"/>
    <property type="evidence" value="ECO:0007669"/>
    <property type="project" value="TreeGrafter"/>
</dbReference>
<dbReference type="InterPro" id="IPR010603">
    <property type="entry name" value="Znf_CppX_C4"/>
</dbReference>
<keyword evidence="5 6" id="KW-0143">Chaperone</keyword>
<dbReference type="Gene3D" id="1.10.8.60">
    <property type="match status" value="1"/>
</dbReference>
<dbReference type="FunFam" id="1.10.8.60:FF:000002">
    <property type="entry name" value="ATP-dependent Clp protease ATP-binding subunit ClpX"/>
    <property type="match status" value="1"/>
</dbReference>
<evidence type="ECO:0000256" key="4">
    <source>
        <dbReference type="ARBA" id="ARBA00022840"/>
    </source>
</evidence>